<keyword evidence="11 12" id="KW-0472">Membrane</keyword>
<dbReference type="STRING" id="1344003.SAMN05445060_2641"/>
<evidence type="ECO:0000256" key="1">
    <source>
        <dbReference type="ARBA" id="ARBA00000085"/>
    </source>
</evidence>
<dbReference type="PROSITE" id="PS50109">
    <property type="entry name" value="HIS_KIN"/>
    <property type="match status" value="1"/>
</dbReference>
<dbReference type="PANTHER" id="PTHR45436">
    <property type="entry name" value="SENSOR HISTIDINE KINASE YKOH"/>
    <property type="match status" value="1"/>
</dbReference>
<feature type="transmembrane region" description="Helical" evidence="12">
    <location>
        <begin position="20"/>
        <end position="42"/>
    </location>
</feature>
<dbReference type="InterPro" id="IPR033463">
    <property type="entry name" value="sCache_3"/>
</dbReference>
<dbReference type="SMART" id="SM00387">
    <property type="entry name" value="HATPase_c"/>
    <property type="match status" value="1"/>
</dbReference>
<dbReference type="EC" id="2.7.13.3" evidence="3"/>
<comment type="subcellular location">
    <subcellularLocation>
        <location evidence="2">Cell membrane</location>
        <topology evidence="2">Multi-pass membrane protein</topology>
    </subcellularLocation>
</comment>
<evidence type="ECO:0000256" key="2">
    <source>
        <dbReference type="ARBA" id="ARBA00004651"/>
    </source>
</evidence>
<keyword evidence="8 14" id="KW-0418">Kinase</keyword>
<evidence type="ECO:0000313" key="15">
    <source>
        <dbReference type="Proteomes" id="UP000186218"/>
    </source>
</evidence>
<dbReference type="InterPro" id="IPR036890">
    <property type="entry name" value="HATPase_C_sf"/>
</dbReference>
<dbReference type="Proteomes" id="UP000186218">
    <property type="component" value="Unassembled WGS sequence"/>
</dbReference>
<keyword evidence="6" id="KW-0808">Transferase</keyword>
<evidence type="ECO:0000256" key="12">
    <source>
        <dbReference type="SAM" id="Phobius"/>
    </source>
</evidence>
<dbReference type="PANTHER" id="PTHR45436:SF5">
    <property type="entry name" value="SENSOR HISTIDINE KINASE TRCS"/>
    <property type="match status" value="1"/>
</dbReference>
<keyword evidence="5" id="KW-0597">Phosphoprotein</keyword>
<dbReference type="GO" id="GO:0000160">
    <property type="term" value="P:phosphorelay signal transduction system"/>
    <property type="evidence" value="ECO:0007669"/>
    <property type="project" value="UniProtKB-KW"/>
</dbReference>
<keyword evidence="9 12" id="KW-1133">Transmembrane helix</keyword>
<keyword evidence="7 12" id="KW-0812">Transmembrane</keyword>
<organism evidence="14 15">
    <name type="scientific">Williamsia sterculiae</name>
    <dbReference type="NCBI Taxonomy" id="1344003"/>
    <lineage>
        <taxon>Bacteria</taxon>
        <taxon>Bacillati</taxon>
        <taxon>Actinomycetota</taxon>
        <taxon>Actinomycetes</taxon>
        <taxon>Mycobacteriales</taxon>
        <taxon>Nocardiaceae</taxon>
        <taxon>Williamsia</taxon>
    </lineage>
</organism>
<dbReference type="GO" id="GO:0005886">
    <property type="term" value="C:plasma membrane"/>
    <property type="evidence" value="ECO:0007669"/>
    <property type="project" value="UniProtKB-SubCell"/>
</dbReference>
<dbReference type="Pfam" id="PF02518">
    <property type="entry name" value="HATPase_c"/>
    <property type="match status" value="1"/>
</dbReference>
<dbReference type="InterPro" id="IPR029151">
    <property type="entry name" value="Sensor-like_sf"/>
</dbReference>
<dbReference type="Gene3D" id="3.30.450.20">
    <property type="entry name" value="PAS domain"/>
    <property type="match status" value="2"/>
</dbReference>
<dbReference type="AlphaFoldDB" id="A0A1N7G9W0"/>
<feature type="domain" description="Histidine kinase" evidence="13">
    <location>
        <begin position="310"/>
        <end position="536"/>
    </location>
</feature>
<evidence type="ECO:0000256" key="3">
    <source>
        <dbReference type="ARBA" id="ARBA00012438"/>
    </source>
</evidence>
<dbReference type="GO" id="GO:0004673">
    <property type="term" value="F:protein histidine kinase activity"/>
    <property type="evidence" value="ECO:0007669"/>
    <property type="project" value="UniProtKB-EC"/>
</dbReference>
<keyword evidence="4" id="KW-1003">Cell membrane</keyword>
<evidence type="ECO:0000256" key="7">
    <source>
        <dbReference type="ARBA" id="ARBA00022692"/>
    </source>
</evidence>
<sequence>MTGVARLRRLVPTSLAGQSVALVAVVMAVIVLVGGTLAALNARAAGDHDARERVTAVATTIAAAPSSAEAILSGAATAQLQPVTESVRRSTGMAFITIMAPDRTRYTHTTPSMIGGKYIGSIDRALAGETFTEVSTGTLGPSVRAITPIRDPDGRIVGLVAAGITQETLTAAWYAQLPLIIGTAAAAAAVALIGLMLLRRRLRRATGGLAPEELRVMYDHHDAVLHAVSEGLIVSETGEPVLINDEARRLLDLPDGDLDVMALPDFLARIAATSGVADGDDPIRDELHVTDNRVLVVNSAPVPGLRGSSVITIRDRTEVQAALGELDSMTRFAEALRSSAHESANRLHTIVTLVEMGRPDDAVRFGTEEFELSQSLIDRITRAVGEPAVAALLLGKTSQAAERGIALTVTDDSEIDAAIPDAVPGVLSPVELITVVGNLVDNALDACDPDDPWVEVTVRNDARTAEVVVADSGPGMDAAAFGRAVRRGYSTKSGGDGAGRGLGLALVSQVVRRHRGSMIAENTYGSVVTVRVDGSPQSTSRAGRSSVMPR</sequence>
<dbReference type="EMBL" id="FTNT01000007">
    <property type="protein sequence ID" value="SIS09379.1"/>
    <property type="molecule type" value="Genomic_DNA"/>
</dbReference>
<evidence type="ECO:0000256" key="4">
    <source>
        <dbReference type="ARBA" id="ARBA00022475"/>
    </source>
</evidence>
<protein>
    <recommendedName>
        <fullName evidence="3">histidine kinase</fullName>
        <ecNumber evidence="3">2.7.13.3</ecNumber>
    </recommendedName>
</protein>
<dbReference type="Pfam" id="PF17203">
    <property type="entry name" value="sCache_3_2"/>
    <property type="match status" value="1"/>
</dbReference>
<dbReference type="InterPro" id="IPR004358">
    <property type="entry name" value="Sig_transdc_His_kin-like_C"/>
</dbReference>
<proteinExistence type="predicted"/>
<evidence type="ECO:0000313" key="14">
    <source>
        <dbReference type="EMBL" id="SIS09379.1"/>
    </source>
</evidence>
<evidence type="ECO:0000256" key="11">
    <source>
        <dbReference type="ARBA" id="ARBA00023136"/>
    </source>
</evidence>
<dbReference type="Gene3D" id="3.30.565.10">
    <property type="entry name" value="Histidine kinase-like ATPase, C-terminal domain"/>
    <property type="match status" value="1"/>
</dbReference>
<comment type="catalytic activity">
    <reaction evidence="1">
        <text>ATP + protein L-histidine = ADP + protein N-phospho-L-histidine.</text>
        <dbReference type="EC" id="2.7.13.3"/>
    </reaction>
</comment>
<dbReference type="SUPFAM" id="SSF55874">
    <property type="entry name" value="ATPase domain of HSP90 chaperone/DNA topoisomerase II/histidine kinase"/>
    <property type="match status" value="1"/>
</dbReference>
<name>A0A1N7G9W0_9NOCA</name>
<dbReference type="InterPro" id="IPR003594">
    <property type="entry name" value="HATPase_dom"/>
</dbReference>
<evidence type="ECO:0000256" key="9">
    <source>
        <dbReference type="ARBA" id="ARBA00022989"/>
    </source>
</evidence>
<gene>
    <name evidence="14" type="ORF">SAMN05445060_2641</name>
</gene>
<dbReference type="SUPFAM" id="SSF103190">
    <property type="entry name" value="Sensory domain-like"/>
    <property type="match status" value="1"/>
</dbReference>
<feature type="transmembrane region" description="Helical" evidence="12">
    <location>
        <begin position="180"/>
        <end position="198"/>
    </location>
</feature>
<reference evidence="14 15" key="1">
    <citation type="submission" date="2017-01" db="EMBL/GenBank/DDBJ databases">
        <authorList>
            <person name="Mah S.A."/>
            <person name="Swanson W.J."/>
            <person name="Moy G.W."/>
            <person name="Vacquier V.D."/>
        </authorList>
    </citation>
    <scope>NUCLEOTIDE SEQUENCE [LARGE SCALE GENOMIC DNA]</scope>
    <source>
        <strain evidence="14 15">CPCC 203464</strain>
    </source>
</reference>
<dbReference type="PRINTS" id="PR00344">
    <property type="entry name" value="BCTRLSENSOR"/>
</dbReference>
<dbReference type="InterPro" id="IPR005467">
    <property type="entry name" value="His_kinase_dom"/>
</dbReference>
<evidence type="ECO:0000256" key="6">
    <source>
        <dbReference type="ARBA" id="ARBA00022679"/>
    </source>
</evidence>
<keyword evidence="10" id="KW-0902">Two-component regulatory system</keyword>
<keyword evidence="15" id="KW-1185">Reference proteome</keyword>
<dbReference type="InterPro" id="IPR050428">
    <property type="entry name" value="TCS_sensor_his_kinase"/>
</dbReference>
<evidence type="ECO:0000256" key="10">
    <source>
        <dbReference type="ARBA" id="ARBA00023012"/>
    </source>
</evidence>
<evidence type="ECO:0000256" key="5">
    <source>
        <dbReference type="ARBA" id="ARBA00022553"/>
    </source>
</evidence>
<accession>A0A1N7G9W0</accession>
<evidence type="ECO:0000259" key="13">
    <source>
        <dbReference type="PROSITE" id="PS50109"/>
    </source>
</evidence>
<evidence type="ECO:0000256" key="8">
    <source>
        <dbReference type="ARBA" id="ARBA00022777"/>
    </source>
</evidence>